<proteinExistence type="inferred from homology"/>
<comment type="subunit">
    <text evidence="2">Homodimer.</text>
</comment>
<dbReference type="SUPFAM" id="SSF53474">
    <property type="entry name" value="alpha/beta-Hydrolases"/>
    <property type="match status" value="1"/>
</dbReference>
<dbReference type="OrthoDB" id="9800754at2"/>
<dbReference type="Pfam" id="PF00561">
    <property type="entry name" value="Abhydrolase_1"/>
    <property type="match status" value="1"/>
</dbReference>
<sequence length="342" mass="38578">MSFKDIICRNFQLSSGVRLPGVKLAYRTYGKLNAEKSNVIWVCHALTANADVHIWWPEMFGPGRVLNPDKYFIVCPNFLGSCYGSTGASSPEVPDEFQRKNFPLVNISDMVKAHRLIASHLGIDKIKMLIGPSLGGQQALHWAVHFPNQIEKLCLLATNAVHSSWGKAFNESQRMAIEADHSFRENHLDGGKLGMKAARSIALLSYRTSKIYNHTQIDDPDKQYDFTAAKYQNYQGEKLVKRFCPYAYYAITKSMDSHHIGRGFKNVEQALNQVKAETLCIGIASDILFTPKEQQFMAQHIKKANYVEIESIYGHDGFLVEGKTINNTVLPWFTTKKLSKIA</sequence>
<evidence type="ECO:0000259" key="4">
    <source>
        <dbReference type="Pfam" id="PF00561"/>
    </source>
</evidence>
<keyword evidence="2" id="KW-0963">Cytoplasm</keyword>
<comment type="pathway">
    <text evidence="2">Amino-acid biosynthesis; L-methionine biosynthesis via de novo pathway; O-acetyl-L-homoserine from L-homoserine: step 1/1.</text>
</comment>
<dbReference type="InterPro" id="IPR029058">
    <property type="entry name" value="AB_hydrolase_fold"/>
</dbReference>
<dbReference type="GO" id="GO:0005737">
    <property type="term" value="C:cytoplasm"/>
    <property type="evidence" value="ECO:0007669"/>
    <property type="project" value="UniProtKB-SubCell"/>
</dbReference>
<name>A0A4U5TT63_9FLAO</name>
<comment type="function">
    <text evidence="2">Transfers an acetyl group from acetyl-CoA to L-homoserine, forming acetyl-L-homoserine.</text>
</comment>
<organism evidence="5 6">
    <name type="scientific">Mesohalobacter halotolerans</name>
    <dbReference type="NCBI Taxonomy" id="1883405"/>
    <lineage>
        <taxon>Bacteria</taxon>
        <taxon>Pseudomonadati</taxon>
        <taxon>Bacteroidota</taxon>
        <taxon>Flavobacteriia</taxon>
        <taxon>Flavobacteriales</taxon>
        <taxon>Flavobacteriaceae</taxon>
        <taxon>Mesohalobacter</taxon>
    </lineage>
</organism>
<feature type="binding site" evidence="2">
    <location>
        <position position="199"/>
    </location>
    <ligand>
        <name>substrate</name>
    </ligand>
</feature>
<protein>
    <recommendedName>
        <fullName evidence="2">Homoserine O-acetyltransferase</fullName>
        <shortName evidence="2">HAT</shortName>
        <ecNumber evidence="2">2.3.1.31</ecNumber>
    </recommendedName>
    <alternativeName>
        <fullName evidence="2">Homoserine transacetylase</fullName>
        <shortName evidence="2">HTA</shortName>
    </alternativeName>
</protein>
<dbReference type="Gene3D" id="3.40.50.1820">
    <property type="entry name" value="alpha/beta hydrolase"/>
    <property type="match status" value="1"/>
</dbReference>
<dbReference type="HAMAP" id="MF_00296">
    <property type="entry name" value="MetX_acyltransf"/>
    <property type="match status" value="1"/>
</dbReference>
<dbReference type="AlphaFoldDB" id="A0A4U5TT63"/>
<feature type="domain" description="AB hydrolase-1" evidence="4">
    <location>
        <begin position="39"/>
        <end position="320"/>
    </location>
</feature>
<keyword evidence="6" id="KW-1185">Reference proteome</keyword>
<dbReference type="GO" id="GO:0009092">
    <property type="term" value="P:homoserine metabolic process"/>
    <property type="evidence" value="ECO:0007669"/>
    <property type="project" value="TreeGrafter"/>
</dbReference>
<dbReference type="Proteomes" id="UP000306552">
    <property type="component" value="Unassembled WGS sequence"/>
</dbReference>
<comment type="subcellular location">
    <subcellularLocation>
        <location evidence="2">Cytoplasm</location>
    </subcellularLocation>
</comment>
<evidence type="ECO:0000256" key="1">
    <source>
        <dbReference type="ARBA" id="ARBA00022679"/>
    </source>
</evidence>
<comment type="similarity">
    <text evidence="2">Belongs to the AB hydrolase superfamily. MetX family.</text>
</comment>
<evidence type="ECO:0000313" key="5">
    <source>
        <dbReference type="EMBL" id="TKS57232.1"/>
    </source>
</evidence>
<comment type="caution">
    <text evidence="2">Lacks conserved residue(s) required for the propagation of feature annotation.</text>
</comment>
<feature type="active site" description="Nucleophile" evidence="2 3">
    <location>
        <position position="133"/>
    </location>
</feature>
<dbReference type="GO" id="GO:0004414">
    <property type="term" value="F:homoserine O-acetyltransferase activity"/>
    <property type="evidence" value="ECO:0007669"/>
    <property type="project" value="UniProtKB-UniRule"/>
</dbReference>
<dbReference type="GO" id="GO:0009086">
    <property type="term" value="P:methionine biosynthetic process"/>
    <property type="evidence" value="ECO:0007669"/>
    <property type="project" value="UniProtKB-UniRule"/>
</dbReference>
<dbReference type="RefSeq" id="WP_138930935.1">
    <property type="nucleotide sequence ID" value="NZ_SWMU01000001.1"/>
</dbReference>
<feature type="active site" evidence="2 3">
    <location>
        <position position="286"/>
    </location>
</feature>
<comment type="catalytic activity">
    <reaction evidence="2">
        <text>L-homoserine + acetyl-CoA = O-acetyl-L-homoserine + CoA</text>
        <dbReference type="Rhea" id="RHEA:13701"/>
        <dbReference type="ChEBI" id="CHEBI:57287"/>
        <dbReference type="ChEBI" id="CHEBI:57288"/>
        <dbReference type="ChEBI" id="CHEBI:57476"/>
        <dbReference type="ChEBI" id="CHEBI:57716"/>
        <dbReference type="EC" id="2.3.1.31"/>
    </reaction>
</comment>
<reference evidence="5 6" key="1">
    <citation type="submission" date="2019-04" db="EMBL/GenBank/DDBJ databases">
        <title>Psychroflexus halotolerans sp. nov., isolated from a marine solar saltern.</title>
        <authorList>
            <person name="Feng X."/>
        </authorList>
    </citation>
    <scope>NUCLEOTIDE SEQUENCE [LARGE SCALE GENOMIC DNA]</scope>
    <source>
        <strain evidence="5 6">WDS2C27</strain>
    </source>
</reference>
<dbReference type="EC" id="2.3.1.31" evidence="2"/>
<feature type="binding site" evidence="2">
    <location>
        <position position="316"/>
    </location>
    <ligand>
        <name>substrate</name>
    </ligand>
</feature>
<keyword evidence="2" id="KW-0486">Methionine biosynthesis</keyword>
<keyword evidence="2" id="KW-0028">Amino-acid biosynthesis</keyword>
<feature type="active site" evidence="2 3">
    <location>
        <position position="315"/>
    </location>
</feature>
<evidence type="ECO:0000313" key="6">
    <source>
        <dbReference type="Proteomes" id="UP000306552"/>
    </source>
</evidence>
<dbReference type="NCBIfam" id="TIGR01392">
    <property type="entry name" value="homoserO_Ac_trn"/>
    <property type="match status" value="1"/>
</dbReference>
<dbReference type="PIRSF" id="PIRSF000443">
    <property type="entry name" value="Homoser_Ac_trans"/>
    <property type="match status" value="1"/>
</dbReference>
<dbReference type="PANTHER" id="PTHR32268">
    <property type="entry name" value="HOMOSERINE O-ACETYLTRANSFERASE"/>
    <property type="match status" value="1"/>
</dbReference>
<comment type="caution">
    <text evidence="5">The sequence shown here is derived from an EMBL/GenBank/DDBJ whole genome shotgun (WGS) entry which is preliminary data.</text>
</comment>
<dbReference type="InterPro" id="IPR000073">
    <property type="entry name" value="AB_hydrolase_1"/>
</dbReference>
<dbReference type="EMBL" id="SWMU01000001">
    <property type="protein sequence ID" value="TKS57232.1"/>
    <property type="molecule type" value="Genomic_DNA"/>
</dbReference>
<dbReference type="InterPro" id="IPR008220">
    <property type="entry name" value="HAT_MetX-like"/>
</dbReference>
<evidence type="ECO:0000256" key="2">
    <source>
        <dbReference type="HAMAP-Rule" id="MF_00296"/>
    </source>
</evidence>
<keyword evidence="1 2" id="KW-0808">Transferase</keyword>
<gene>
    <name evidence="5" type="primary">metX</name>
    <name evidence="2" type="synonym">metXA</name>
    <name evidence="5" type="ORF">FCN74_02090</name>
</gene>
<dbReference type="PANTHER" id="PTHR32268:SF11">
    <property type="entry name" value="HOMOSERINE O-ACETYLTRANSFERASE"/>
    <property type="match status" value="1"/>
</dbReference>
<keyword evidence="2 5" id="KW-0012">Acyltransferase</keyword>
<accession>A0A4U5TT63</accession>
<evidence type="ECO:0000256" key="3">
    <source>
        <dbReference type="PIRSR" id="PIRSR000443-1"/>
    </source>
</evidence>
<dbReference type="UniPathway" id="UPA00051">
    <property type="reaction ID" value="UER00074"/>
</dbReference>